<dbReference type="RefSeq" id="WP_191683605.1">
    <property type="nucleotide sequence ID" value="NZ_JACSQW010000001.1"/>
</dbReference>
<evidence type="ECO:0000256" key="2">
    <source>
        <dbReference type="SAM" id="MobiDB-lite"/>
    </source>
</evidence>
<name>A0ABR8PA66_9LACO</name>
<evidence type="ECO:0000256" key="1">
    <source>
        <dbReference type="ARBA" id="ARBA00022729"/>
    </source>
</evidence>
<comment type="caution">
    <text evidence="4">The sequence shown here is derived from an EMBL/GenBank/DDBJ whole genome shotgun (WGS) entry which is preliminary data.</text>
</comment>
<sequence length="97" mass="10359">MLSKKNVQMMNRKGQPQKQRFGLRKLTIGVASILLGLTFLGASSASADEAINQEQQVTQTELTTPQPVEVVESESARQPNSNEVASSSSAEAIPVSS</sequence>
<feature type="region of interest" description="Disordered" evidence="2">
    <location>
        <begin position="51"/>
        <end position="97"/>
    </location>
</feature>
<evidence type="ECO:0000313" key="5">
    <source>
        <dbReference type="Proteomes" id="UP000616837"/>
    </source>
</evidence>
<dbReference type="Pfam" id="PF04650">
    <property type="entry name" value="YSIRK_signal"/>
    <property type="match status" value="1"/>
</dbReference>
<dbReference type="Proteomes" id="UP000616837">
    <property type="component" value="Unassembled WGS sequence"/>
</dbReference>
<dbReference type="EMBL" id="JACSQW010000001">
    <property type="protein sequence ID" value="MBD7894200.1"/>
    <property type="molecule type" value="Genomic_DNA"/>
</dbReference>
<dbReference type="InterPro" id="IPR005877">
    <property type="entry name" value="YSIRK_signal_dom"/>
</dbReference>
<gene>
    <name evidence="4" type="ORF">H9564_00340</name>
</gene>
<reference evidence="4 5" key="1">
    <citation type="submission" date="2020-08" db="EMBL/GenBank/DDBJ databases">
        <title>A Genomic Blueprint of the Chicken Gut Microbiome.</title>
        <authorList>
            <person name="Gilroy R."/>
            <person name="Ravi A."/>
            <person name="Getino M."/>
            <person name="Pursley I."/>
            <person name="Horton D.L."/>
            <person name="Alikhan N.-F."/>
            <person name="Baker D."/>
            <person name="Gharbi K."/>
            <person name="Hall N."/>
            <person name="Watson M."/>
            <person name="Adriaenssens E.M."/>
            <person name="Foster-Nyarko E."/>
            <person name="Jarju S."/>
            <person name="Secka A."/>
            <person name="Antonio M."/>
            <person name="Oren A."/>
            <person name="Chaudhuri R."/>
            <person name="La Ragione R.M."/>
            <person name="Hildebrand F."/>
            <person name="Pallen M.J."/>
        </authorList>
    </citation>
    <scope>NUCLEOTIDE SEQUENCE [LARGE SCALE GENOMIC DNA]</scope>
    <source>
        <strain evidence="4 5">Sa3CUN2</strain>
    </source>
</reference>
<feature type="domain" description="YSIRK Gram-positive signal peptide" evidence="3">
    <location>
        <begin position="18"/>
        <end position="41"/>
    </location>
</feature>
<feature type="compositionally biased region" description="Low complexity" evidence="2">
    <location>
        <begin position="53"/>
        <end position="69"/>
    </location>
</feature>
<evidence type="ECO:0000259" key="3">
    <source>
        <dbReference type="Pfam" id="PF04650"/>
    </source>
</evidence>
<evidence type="ECO:0000313" key="4">
    <source>
        <dbReference type="EMBL" id="MBD7894200.1"/>
    </source>
</evidence>
<keyword evidence="5" id="KW-1185">Reference proteome</keyword>
<feature type="compositionally biased region" description="Low complexity" evidence="2">
    <location>
        <begin position="79"/>
        <end position="97"/>
    </location>
</feature>
<accession>A0ABR8PA66</accession>
<protein>
    <submittedName>
        <fullName evidence="4">YSIRK-type signal peptide-containing protein</fullName>
    </submittedName>
</protein>
<keyword evidence="1" id="KW-0732">Signal</keyword>
<dbReference type="NCBIfam" id="TIGR01168">
    <property type="entry name" value="YSIRK_signal"/>
    <property type="match status" value="1"/>
</dbReference>
<proteinExistence type="predicted"/>
<organism evidence="4 5">
    <name type="scientific">Limosilactobacillus avistercoris</name>
    <dbReference type="NCBI Taxonomy" id="2762243"/>
    <lineage>
        <taxon>Bacteria</taxon>
        <taxon>Bacillati</taxon>
        <taxon>Bacillota</taxon>
        <taxon>Bacilli</taxon>
        <taxon>Lactobacillales</taxon>
        <taxon>Lactobacillaceae</taxon>
        <taxon>Limosilactobacillus</taxon>
    </lineage>
</organism>